<feature type="binding site" evidence="4">
    <location>
        <begin position="8"/>
        <end position="15"/>
    </location>
    <ligand>
        <name>ATP</name>
        <dbReference type="ChEBI" id="CHEBI:30616"/>
    </ligand>
</feature>
<keyword evidence="1 4" id="KW-0547">Nucleotide-binding</keyword>
<name>A0A173U7S1_EUBRA</name>
<evidence type="ECO:0000256" key="3">
    <source>
        <dbReference type="ARBA" id="ARBA00023134"/>
    </source>
</evidence>
<organism evidence="7 9">
    <name type="scientific">Eubacterium ramulus</name>
    <dbReference type="NCBI Taxonomy" id="39490"/>
    <lineage>
        <taxon>Bacteria</taxon>
        <taxon>Bacillati</taxon>
        <taxon>Bacillota</taxon>
        <taxon>Clostridia</taxon>
        <taxon>Eubacteriales</taxon>
        <taxon>Eubacteriaceae</taxon>
        <taxon>Eubacterium</taxon>
    </lineage>
</organism>
<dbReference type="NCBIfam" id="NF003828">
    <property type="entry name" value="PRK05416.1"/>
    <property type="match status" value="1"/>
</dbReference>
<dbReference type="InterPro" id="IPR027417">
    <property type="entry name" value="P-loop_NTPase"/>
</dbReference>
<evidence type="ECO:0000256" key="2">
    <source>
        <dbReference type="ARBA" id="ARBA00022840"/>
    </source>
</evidence>
<evidence type="ECO:0000313" key="7">
    <source>
        <dbReference type="EMBL" id="CUN10327.1"/>
    </source>
</evidence>
<gene>
    <name evidence="7" type="primary">yvcJ</name>
    <name evidence="8" type="synonym">rapZ</name>
    <name evidence="7" type="ORF">ERS852448_01875</name>
    <name evidence="8" type="ORF">GKE72_10415</name>
</gene>
<dbReference type="OrthoDB" id="9784461at2"/>
<dbReference type="GO" id="GO:0005525">
    <property type="term" value="F:GTP binding"/>
    <property type="evidence" value="ECO:0007669"/>
    <property type="project" value="UniProtKB-UniRule"/>
</dbReference>
<reference evidence="8 10" key="2">
    <citation type="journal article" date="2019" name="Nat. Med.">
        <title>A library of human gut bacterial isolates paired with longitudinal multiomics data enables mechanistic microbiome research.</title>
        <authorList>
            <person name="Poyet M."/>
            <person name="Groussin M."/>
            <person name="Gibbons S.M."/>
            <person name="Avila-Pacheco J."/>
            <person name="Jiang X."/>
            <person name="Kearney S.M."/>
            <person name="Perrotta A.R."/>
            <person name="Berdy B."/>
            <person name="Zhao S."/>
            <person name="Lieberman T.D."/>
            <person name="Swanson P.K."/>
            <person name="Smith M."/>
            <person name="Roesemann S."/>
            <person name="Alexander J.E."/>
            <person name="Rich S.A."/>
            <person name="Livny J."/>
            <person name="Vlamakis H."/>
            <person name="Clish C."/>
            <person name="Bullock K."/>
            <person name="Deik A."/>
            <person name="Scott J."/>
            <person name="Pierce K.A."/>
            <person name="Xavier R.J."/>
            <person name="Alm E.J."/>
        </authorList>
    </citation>
    <scope>NUCLEOTIDE SEQUENCE [LARGE SCALE GENOMIC DNA]</scope>
    <source>
        <strain evidence="8 10">BIOML-A3</strain>
    </source>
</reference>
<keyword evidence="3 4" id="KW-0342">GTP-binding</keyword>
<feature type="binding site" evidence="4">
    <location>
        <begin position="59"/>
        <end position="62"/>
    </location>
    <ligand>
        <name>GTP</name>
        <dbReference type="ChEBI" id="CHEBI:37565"/>
    </ligand>
</feature>
<evidence type="ECO:0000259" key="6">
    <source>
        <dbReference type="Pfam" id="PF22740"/>
    </source>
</evidence>
<dbReference type="InterPro" id="IPR053931">
    <property type="entry name" value="RapZ_C"/>
</dbReference>
<dbReference type="SUPFAM" id="SSF52540">
    <property type="entry name" value="P-loop containing nucleoside triphosphate hydrolases"/>
    <property type="match status" value="1"/>
</dbReference>
<protein>
    <submittedName>
        <fullName evidence="7">GlmZ(SRNA)-inactivating NTPase</fullName>
    </submittedName>
    <submittedName>
        <fullName evidence="8">RNase adapter RapZ</fullName>
    </submittedName>
</protein>
<evidence type="ECO:0000256" key="4">
    <source>
        <dbReference type="HAMAP-Rule" id="MF_00636"/>
    </source>
</evidence>
<dbReference type="Pfam" id="PF03668">
    <property type="entry name" value="RapZ-like_N"/>
    <property type="match status" value="1"/>
</dbReference>
<dbReference type="RefSeq" id="WP_021737497.1">
    <property type="nucleotide sequence ID" value="NZ_CABKSU010000001.1"/>
</dbReference>
<dbReference type="PANTHER" id="PTHR30448:SF0">
    <property type="entry name" value="RNASE ADAPTER PROTEIN RAPZ"/>
    <property type="match status" value="1"/>
</dbReference>
<proteinExistence type="inferred from homology"/>
<evidence type="ECO:0000313" key="10">
    <source>
        <dbReference type="Proteomes" id="UP000431304"/>
    </source>
</evidence>
<dbReference type="HAMAP" id="MF_00636">
    <property type="entry name" value="RapZ_like"/>
    <property type="match status" value="1"/>
</dbReference>
<dbReference type="PANTHER" id="PTHR30448">
    <property type="entry name" value="RNASE ADAPTER PROTEIN RAPZ"/>
    <property type="match status" value="1"/>
</dbReference>
<dbReference type="GeneID" id="97389829"/>
<dbReference type="PIRSF" id="PIRSF005052">
    <property type="entry name" value="P-loopkin"/>
    <property type="match status" value="1"/>
</dbReference>
<accession>A0A173U7S1</accession>
<dbReference type="EMBL" id="CYYA01000012">
    <property type="protein sequence ID" value="CUN10327.1"/>
    <property type="molecule type" value="Genomic_DNA"/>
</dbReference>
<dbReference type="Proteomes" id="UP000431304">
    <property type="component" value="Unassembled WGS sequence"/>
</dbReference>
<evidence type="ECO:0000256" key="1">
    <source>
        <dbReference type="ARBA" id="ARBA00022741"/>
    </source>
</evidence>
<dbReference type="Gene3D" id="3.40.50.300">
    <property type="entry name" value="P-loop containing nucleotide triphosphate hydrolases"/>
    <property type="match status" value="1"/>
</dbReference>
<dbReference type="AlphaFoldDB" id="A0A173U7S1"/>
<reference evidence="7 9" key="1">
    <citation type="submission" date="2015-09" db="EMBL/GenBank/DDBJ databases">
        <authorList>
            <consortium name="Pathogen Informatics"/>
        </authorList>
    </citation>
    <scope>NUCLEOTIDE SEQUENCE [LARGE SCALE GENOMIC DNA]</scope>
    <source>
        <strain evidence="7 9">2789STDY5608891</strain>
    </source>
</reference>
<dbReference type="GO" id="GO:0005524">
    <property type="term" value="F:ATP binding"/>
    <property type="evidence" value="ECO:0007669"/>
    <property type="project" value="UniProtKB-UniRule"/>
</dbReference>
<dbReference type="GeneID" id="42785127"/>
<dbReference type="Pfam" id="PF22740">
    <property type="entry name" value="PapZ_C"/>
    <property type="match status" value="1"/>
</dbReference>
<evidence type="ECO:0000259" key="5">
    <source>
        <dbReference type="Pfam" id="PF03668"/>
    </source>
</evidence>
<keyword evidence="2 4" id="KW-0067">ATP-binding</keyword>
<evidence type="ECO:0000313" key="8">
    <source>
        <dbReference type="EMBL" id="MSD16469.1"/>
    </source>
</evidence>
<sequence length="291" mass="33390">MEYVIVTGMSGAGKSTALKIMEDIGYFCVDNFPIPLLEKFVEFADSGETQYQKIAFGLDIRSGESLKYLDQIITNLRMNGHMIRILFMDASDQVLVKRYKETRRAHPLAGTDRVEKGIEQERRQISFLKEMADYIIDTSQLLTRELHAALGNIFLGKQEYDNIYVTVLSFGFKYGIPSDADLVFDVRFLPNPYYLEALRPKTGNDPEIQQFVLKAPEANIFLDKLEDMIRFLIPNYIREGKNQLVIAIGCTGGKHRSVTLTNAIYQRLKKNQKYGLRVEHRDIDKDAKRGK</sequence>
<feature type="domain" description="RapZ-like N-terminal" evidence="5">
    <location>
        <begin position="1"/>
        <end position="158"/>
    </location>
</feature>
<dbReference type="InterPro" id="IPR005337">
    <property type="entry name" value="RapZ-like"/>
</dbReference>
<dbReference type="EMBL" id="WKRA01000016">
    <property type="protein sequence ID" value="MSD16469.1"/>
    <property type="molecule type" value="Genomic_DNA"/>
</dbReference>
<feature type="domain" description="RapZ C-terminal" evidence="6">
    <location>
        <begin position="164"/>
        <end position="284"/>
    </location>
</feature>
<evidence type="ECO:0000313" key="9">
    <source>
        <dbReference type="Proteomes" id="UP000095492"/>
    </source>
</evidence>
<dbReference type="STRING" id="39490.ERS852448_01875"/>
<dbReference type="Proteomes" id="UP000095492">
    <property type="component" value="Unassembled WGS sequence"/>
</dbReference>
<dbReference type="InterPro" id="IPR053930">
    <property type="entry name" value="RapZ-like_N"/>
</dbReference>